<evidence type="ECO:0000313" key="1">
    <source>
        <dbReference type="EMBL" id="KAK0662560.1"/>
    </source>
</evidence>
<reference evidence="1" key="1">
    <citation type="submission" date="2023-06" db="EMBL/GenBank/DDBJ databases">
        <title>Genome-scale phylogeny and comparative genomics of the fungal order Sordariales.</title>
        <authorList>
            <consortium name="Lawrence Berkeley National Laboratory"/>
            <person name="Hensen N."/>
            <person name="Bonometti L."/>
            <person name="Westerberg I."/>
            <person name="Brannstrom I.O."/>
            <person name="Guillou S."/>
            <person name="Cros-Aarteil S."/>
            <person name="Calhoun S."/>
            <person name="Haridas S."/>
            <person name="Kuo A."/>
            <person name="Mondo S."/>
            <person name="Pangilinan J."/>
            <person name="Riley R."/>
            <person name="Labutti K."/>
            <person name="Andreopoulos B."/>
            <person name="Lipzen A."/>
            <person name="Chen C."/>
            <person name="Yanf M."/>
            <person name="Daum C."/>
            <person name="Ng V."/>
            <person name="Clum A."/>
            <person name="Steindorff A."/>
            <person name="Ohm R."/>
            <person name="Martin F."/>
            <person name="Silar P."/>
            <person name="Natvig D."/>
            <person name="Lalanne C."/>
            <person name="Gautier V."/>
            <person name="Ament-Velasquez S.L."/>
            <person name="Kruys A."/>
            <person name="Hutchinson M.I."/>
            <person name="Powell A.J."/>
            <person name="Barry K."/>
            <person name="Miller A.N."/>
            <person name="Grigoriev I.V."/>
            <person name="Debuchy R."/>
            <person name="Gladieux P."/>
            <person name="Thoren M.H."/>
            <person name="Johannesson H."/>
        </authorList>
    </citation>
    <scope>NUCLEOTIDE SEQUENCE</scope>
    <source>
        <strain evidence="1">CBS 307.81</strain>
    </source>
</reference>
<comment type="caution">
    <text evidence="1">The sequence shown here is derived from an EMBL/GenBank/DDBJ whole genome shotgun (WGS) entry which is preliminary data.</text>
</comment>
<name>A0AA39Z2H0_9PEZI</name>
<organism evidence="1 2">
    <name type="scientific">Cercophora samala</name>
    <dbReference type="NCBI Taxonomy" id="330535"/>
    <lineage>
        <taxon>Eukaryota</taxon>
        <taxon>Fungi</taxon>
        <taxon>Dikarya</taxon>
        <taxon>Ascomycota</taxon>
        <taxon>Pezizomycotina</taxon>
        <taxon>Sordariomycetes</taxon>
        <taxon>Sordariomycetidae</taxon>
        <taxon>Sordariales</taxon>
        <taxon>Lasiosphaeriaceae</taxon>
        <taxon>Cercophora</taxon>
    </lineage>
</organism>
<dbReference type="InterPro" id="IPR009030">
    <property type="entry name" value="Growth_fac_rcpt_cys_sf"/>
</dbReference>
<dbReference type="EMBL" id="JAULSY010000137">
    <property type="protein sequence ID" value="KAK0662560.1"/>
    <property type="molecule type" value="Genomic_DNA"/>
</dbReference>
<dbReference type="Proteomes" id="UP001174997">
    <property type="component" value="Unassembled WGS sequence"/>
</dbReference>
<dbReference type="AlphaFoldDB" id="A0AA39Z2H0"/>
<accession>A0AA39Z2H0</accession>
<sequence length="496" mass="54746">MARDQVLPSEIQESALLQLLANSLVLSQTAPYLSCYDALNLAATSRAFRFLIYHTPGVFRRLDLSNIKTAQFDCDAVDRGGQTWRNVQLDKTLTEDDFYSGPLRGVFSNLRRHDLLRDVQVLTLDGLSVTAELIHEILIDPAFSVRILSIRDVKNLNDRKLQKTLQYACRESRPEGTPRLKGLYVFGLKDAAPVAPSQDKSRSPSPTGPAAVATAWNTRSQQTLTASLVEKPEAWYSRRGSQFVRRISPEWASTLVACDGIIAFDSVLCTSPRHFNSPAWGKVNLDVLKAAGSPASASIPHFNVATHSLGGCEGCGSAPEGWTVWGEDIYPEKREAEGRRSSHSSMADIGRFPLLAPPPMHSSSLSAAMCPTGQSVRHRLSYLKKGHQSKARFIPRCFDCIKDRYCAGCNKWWCEACYIGAFAGSTGGHAGSHPGDHPPVLKSCWECGMNCKDCIDSTQRMCTRCGGGYCLIHNEGSDMISCDWCVGRSRRFRELY</sequence>
<evidence type="ECO:0000313" key="2">
    <source>
        <dbReference type="Proteomes" id="UP001174997"/>
    </source>
</evidence>
<gene>
    <name evidence="1" type="ORF">QBC41DRAFT_329548</name>
</gene>
<keyword evidence="2" id="KW-1185">Reference proteome</keyword>
<protein>
    <submittedName>
        <fullName evidence="1">Uncharacterized protein</fullName>
    </submittedName>
</protein>
<dbReference type="SUPFAM" id="SSF57184">
    <property type="entry name" value="Growth factor receptor domain"/>
    <property type="match status" value="1"/>
</dbReference>
<proteinExistence type="predicted"/>